<reference evidence="5" key="3">
    <citation type="submission" date="2025-08" db="UniProtKB">
        <authorList>
            <consortium name="Ensembl"/>
        </authorList>
    </citation>
    <scope>IDENTIFICATION</scope>
</reference>
<dbReference type="SUPFAM" id="SSF53474">
    <property type="entry name" value="alpha/beta-Hydrolases"/>
    <property type="match status" value="1"/>
</dbReference>
<protein>
    <submittedName>
        <fullName evidence="5">Uncharacterized protein</fullName>
    </submittedName>
</protein>
<dbReference type="STRING" id="7719.ENSCINP00000010234"/>
<feature type="domain" description="Dipeptidylpeptidase IV N-terminal" evidence="4">
    <location>
        <begin position="106"/>
        <end position="460"/>
    </location>
</feature>
<dbReference type="GeneTree" id="ENSGT00940000160454"/>
<dbReference type="InterPro" id="IPR050278">
    <property type="entry name" value="Serine_Prot_S9B/DPPIV"/>
</dbReference>
<comment type="subcellular location">
    <subcellularLocation>
        <location evidence="1">Cell membrane</location>
        <topology evidence="1">Single-pass type II membrane protein</topology>
    </subcellularLocation>
</comment>
<dbReference type="EMBL" id="EAAA01000588">
    <property type="status" value="NOT_ANNOTATED_CDS"/>
    <property type="molecule type" value="Genomic_DNA"/>
</dbReference>
<evidence type="ECO:0000313" key="6">
    <source>
        <dbReference type="Proteomes" id="UP000008144"/>
    </source>
</evidence>
<dbReference type="Gene3D" id="2.140.10.30">
    <property type="entry name" value="Dipeptidylpeptidase IV, N-terminal domain"/>
    <property type="match status" value="1"/>
</dbReference>
<evidence type="ECO:0000256" key="1">
    <source>
        <dbReference type="ARBA" id="ARBA00004401"/>
    </source>
</evidence>
<evidence type="ECO:0000259" key="4">
    <source>
        <dbReference type="Pfam" id="PF00930"/>
    </source>
</evidence>
<dbReference type="GO" id="GO:0008239">
    <property type="term" value="F:dipeptidyl-peptidase activity"/>
    <property type="evidence" value="ECO:0000318"/>
    <property type="project" value="GO_Central"/>
</dbReference>
<dbReference type="InterPro" id="IPR001375">
    <property type="entry name" value="Peptidase_S9_cat"/>
</dbReference>
<keyword evidence="2" id="KW-0325">Glycoprotein</keyword>
<dbReference type="GO" id="GO:0005886">
    <property type="term" value="C:plasma membrane"/>
    <property type="evidence" value="ECO:0000318"/>
    <property type="project" value="GO_Central"/>
</dbReference>
<evidence type="ECO:0000256" key="2">
    <source>
        <dbReference type="ARBA" id="ARBA00023180"/>
    </source>
</evidence>
<organism evidence="5 6">
    <name type="scientific">Ciona intestinalis</name>
    <name type="common">Transparent sea squirt</name>
    <name type="synonym">Ascidia intestinalis</name>
    <dbReference type="NCBI Taxonomy" id="7719"/>
    <lineage>
        <taxon>Eukaryota</taxon>
        <taxon>Metazoa</taxon>
        <taxon>Chordata</taxon>
        <taxon>Tunicata</taxon>
        <taxon>Ascidiacea</taxon>
        <taxon>Phlebobranchia</taxon>
        <taxon>Cionidae</taxon>
        <taxon>Ciona</taxon>
    </lineage>
</organism>
<dbReference type="Proteomes" id="UP000008144">
    <property type="component" value="Chromosome 10"/>
</dbReference>
<dbReference type="EMBL" id="EAAA01000589">
    <property type="status" value="NOT_ANNOTATED_CDS"/>
    <property type="molecule type" value="Genomic_DNA"/>
</dbReference>
<dbReference type="PANTHER" id="PTHR11731">
    <property type="entry name" value="PROTEASE FAMILY S9B,C DIPEPTIDYL-PEPTIDASE IV-RELATED"/>
    <property type="match status" value="1"/>
</dbReference>
<sequence length="756" mass="87675">EHLAMPSKQWMEFNDFLEGTFQARSFYPYWVSGNEYVYMNSTAAINKVLLSGNKELMLIITLYQLITSNTEKPFSWKISADQNYLAIFYMKTDGYADYVRTFSCDIYNLLNGFLRTKQILPDFPTENLQKFQWSPTGHDFSYVYEFNVYLYKNTFLNHHQITNDGDEQMVFNGIADFLHWIEITEDDSLMWWSPDSQYLAYATIKQTNVFAVEFSVYNNYQYPEMIRYPYPKPGTPIPTTTVTVVDLSNLSLTQLKTLMLFSRNFSSWSDGYYLNSVTWRGNHILSPTWKNRISNEAVVENCETPMFNCSYVSGMTSKSTTGWLGHYKVAHIIPTNNDNVYITVRSLDGYQHITVFYVKENPKKVMTFIVTDTNEGYSPIYFYDEINDWIYFTSTELESKPGTALPRIRHIWRVKGSGSDKNRSCISCHLNEIFPDRCNWVTPSFSRDGSYVVINCGGSGNAAPVSTLHMRNSSGDYEFVGVVEGNEELIQTLNVVFLPNFMFFFLSHFSARYPFQRLHLPPNFNESKKYPMLVQVYSGPAYQQVRDRFEVSWKDYVSSARDVIVMSFDGRGTGYRGDKIMHQVYKKLGQYEPHDQIAAARKLATENQFIDQSKIAIWGWSYGGYELLNVIGEDADNVFKCGFAVAPVTKWEYYHTIWTEKYMQQPKDNPDGYAKGSALQGIENFRTHHFNLFHGTKDENVHFQNSAQLSKYLIDGDVKFGAFFAADDDHSMSRVNNGYRNIYKQLTRQMDLCFNL</sequence>
<feature type="domain" description="Peptidase S9 prolyl oligopeptidase catalytic" evidence="3">
    <location>
        <begin position="550"/>
        <end position="747"/>
    </location>
</feature>
<reference evidence="5" key="4">
    <citation type="submission" date="2025-09" db="UniProtKB">
        <authorList>
            <consortium name="Ensembl"/>
        </authorList>
    </citation>
    <scope>IDENTIFICATION</scope>
</reference>
<dbReference type="Pfam" id="PF00930">
    <property type="entry name" value="DPPIV_N"/>
    <property type="match status" value="1"/>
</dbReference>
<dbReference type="EMBL" id="EAAA01000587">
    <property type="status" value="NOT_ANNOTATED_CDS"/>
    <property type="molecule type" value="Genomic_DNA"/>
</dbReference>
<dbReference type="AlphaFoldDB" id="F6X923"/>
<evidence type="ECO:0000313" key="5">
    <source>
        <dbReference type="Ensembl" id="ENSCINP00000010234.3"/>
    </source>
</evidence>
<reference evidence="6" key="1">
    <citation type="journal article" date="2002" name="Science">
        <title>The draft genome of Ciona intestinalis: insights into chordate and vertebrate origins.</title>
        <authorList>
            <person name="Dehal P."/>
            <person name="Satou Y."/>
            <person name="Campbell R.K."/>
            <person name="Chapman J."/>
            <person name="Degnan B."/>
            <person name="De Tomaso A."/>
            <person name="Davidson B."/>
            <person name="Di Gregorio A."/>
            <person name="Gelpke M."/>
            <person name="Goodstein D.M."/>
            <person name="Harafuji N."/>
            <person name="Hastings K.E."/>
            <person name="Ho I."/>
            <person name="Hotta K."/>
            <person name="Huang W."/>
            <person name="Kawashima T."/>
            <person name="Lemaire P."/>
            <person name="Martinez D."/>
            <person name="Meinertzhagen I.A."/>
            <person name="Necula S."/>
            <person name="Nonaka M."/>
            <person name="Putnam N."/>
            <person name="Rash S."/>
            <person name="Saiga H."/>
            <person name="Satake M."/>
            <person name="Terry A."/>
            <person name="Yamada L."/>
            <person name="Wang H.G."/>
            <person name="Awazu S."/>
            <person name="Azumi K."/>
            <person name="Boore J."/>
            <person name="Branno M."/>
            <person name="Chin-Bow S."/>
            <person name="DeSantis R."/>
            <person name="Doyle S."/>
            <person name="Francino P."/>
            <person name="Keys D.N."/>
            <person name="Haga S."/>
            <person name="Hayashi H."/>
            <person name="Hino K."/>
            <person name="Imai K.S."/>
            <person name="Inaba K."/>
            <person name="Kano S."/>
            <person name="Kobayashi K."/>
            <person name="Kobayashi M."/>
            <person name="Lee B.I."/>
            <person name="Makabe K.W."/>
            <person name="Manohar C."/>
            <person name="Matassi G."/>
            <person name="Medina M."/>
            <person name="Mochizuki Y."/>
            <person name="Mount S."/>
            <person name="Morishita T."/>
            <person name="Miura S."/>
            <person name="Nakayama A."/>
            <person name="Nishizaka S."/>
            <person name="Nomoto H."/>
            <person name="Ohta F."/>
            <person name="Oishi K."/>
            <person name="Rigoutsos I."/>
            <person name="Sano M."/>
            <person name="Sasaki A."/>
            <person name="Sasakura Y."/>
            <person name="Shoguchi E."/>
            <person name="Shin-i T."/>
            <person name="Spagnuolo A."/>
            <person name="Stainier D."/>
            <person name="Suzuki M.M."/>
            <person name="Tassy O."/>
            <person name="Takatori N."/>
            <person name="Tokuoka M."/>
            <person name="Yagi K."/>
            <person name="Yoshizaki F."/>
            <person name="Wada S."/>
            <person name="Zhang C."/>
            <person name="Hyatt P.D."/>
            <person name="Larimer F."/>
            <person name="Detter C."/>
            <person name="Doggett N."/>
            <person name="Glavina T."/>
            <person name="Hawkins T."/>
            <person name="Richardson P."/>
            <person name="Lucas S."/>
            <person name="Kohara Y."/>
            <person name="Levine M."/>
            <person name="Satoh N."/>
            <person name="Rokhsar D.S."/>
        </authorList>
    </citation>
    <scope>NUCLEOTIDE SEQUENCE [LARGE SCALE GENOMIC DNA]</scope>
</reference>
<dbReference type="InterPro" id="IPR029058">
    <property type="entry name" value="AB_hydrolase_fold"/>
</dbReference>
<dbReference type="GO" id="GO:0006508">
    <property type="term" value="P:proteolysis"/>
    <property type="evidence" value="ECO:0000318"/>
    <property type="project" value="GO_Central"/>
</dbReference>
<name>F6X923_CIOIN</name>
<proteinExistence type="predicted"/>
<dbReference type="InParanoid" id="F6X923"/>
<keyword evidence="6" id="KW-1185">Reference proteome</keyword>
<accession>F6X923</accession>
<dbReference type="Pfam" id="PF00326">
    <property type="entry name" value="Peptidase_S9"/>
    <property type="match status" value="1"/>
</dbReference>
<dbReference type="SUPFAM" id="SSF82171">
    <property type="entry name" value="DPP6 N-terminal domain-like"/>
    <property type="match status" value="1"/>
</dbReference>
<dbReference type="Ensembl" id="ENSCINT00000010234.3">
    <property type="protein sequence ID" value="ENSCINP00000010234.3"/>
    <property type="gene ID" value="ENSCING00000005489.3"/>
</dbReference>
<evidence type="ECO:0000259" key="3">
    <source>
        <dbReference type="Pfam" id="PF00326"/>
    </source>
</evidence>
<dbReference type="PANTHER" id="PTHR11731:SF202">
    <property type="entry name" value="DIPEPTIDYL PEPTIDASE FAMILY MEMBER 2"/>
    <property type="match status" value="1"/>
</dbReference>
<dbReference type="FunFam" id="3.40.50.1820:FF:000003">
    <property type="entry name" value="Dipeptidyl peptidase 4"/>
    <property type="match status" value="1"/>
</dbReference>
<reference evidence="5" key="2">
    <citation type="journal article" date="2008" name="Genome Biol.">
        <title>Improved genome assembly and evidence-based global gene model set for the chordate Ciona intestinalis: new insight into intron and operon populations.</title>
        <authorList>
            <person name="Satou Y."/>
            <person name="Mineta K."/>
            <person name="Ogasawara M."/>
            <person name="Sasakura Y."/>
            <person name="Shoguchi E."/>
            <person name="Ueno K."/>
            <person name="Yamada L."/>
            <person name="Matsumoto J."/>
            <person name="Wasserscheid J."/>
            <person name="Dewar K."/>
            <person name="Wiley G.B."/>
            <person name="Macmil S.L."/>
            <person name="Roe B.A."/>
            <person name="Zeller R.W."/>
            <person name="Hastings K.E."/>
            <person name="Lemaire P."/>
            <person name="Lindquist E."/>
            <person name="Endo T."/>
            <person name="Hotta K."/>
            <person name="Inaba K."/>
        </authorList>
    </citation>
    <scope>NUCLEOTIDE SEQUENCE [LARGE SCALE GENOMIC DNA]</scope>
    <source>
        <strain evidence="5">wild type</strain>
    </source>
</reference>
<dbReference type="GO" id="GO:0008236">
    <property type="term" value="F:serine-type peptidase activity"/>
    <property type="evidence" value="ECO:0007669"/>
    <property type="project" value="InterPro"/>
</dbReference>
<dbReference type="InterPro" id="IPR002469">
    <property type="entry name" value="Peptidase_S9B_N"/>
</dbReference>
<dbReference type="Gene3D" id="3.40.50.1820">
    <property type="entry name" value="alpha/beta hydrolase"/>
    <property type="match status" value="1"/>
</dbReference>
<dbReference type="OMA" id="GRVNWAT"/>